<dbReference type="PANTHER" id="PTHR31400:SF1">
    <property type="entry name" value="PROTEIN GUCD1"/>
    <property type="match status" value="1"/>
</dbReference>
<dbReference type="RefSeq" id="XP_046589429.1">
    <property type="nucleotide sequence ID" value="XM_046733473.1"/>
</dbReference>
<sequence>MTGPKNDKAQHVIEVKISHIRQRFNWDCGVSCVLMVLPDEQRKYFIDNFDQVCKDEGFDKSTWSIDLCYLLKRFGVTHEYCTITFGVHPGYRGEHFYDKILHKDEDRVNKRFQEARLNNITVKRTSLLNTDLIRHLTAEGPIILLTNASLLWCDICKNNKITCELRNCFPWPVSYNGHYIVLVGYNDRRKRFLYRNPSYREHLYI</sequence>
<evidence type="ECO:0000313" key="2">
    <source>
        <dbReference type="RefSeq" id="XP_046589429.1"/>
    </source>
</evidence>
<proteinExistence type="predicted"/>
<reference evidence="2" key="1">
    <citation type="submission" date="2025-08" db="UniProtKB">
        <authorList>
            <consortium name="RefSeq"/>
        </authorList>
    </citation>
    <scope>IDENTIFICATION</scope>
    <source>
        <tissue evidence="2">Thorax and Abdomen</tissue>
    </source>
</reference>
<keyword evidence="1" id="KW-1185">Reference proteome</keyword>
<dbReference type="InterPro" id="IPR018616">
    <property type="entry name" value="GUCD1"/>
</dbReference>
<dbReference type="Proteomes" id="UP000829291">
    <property type="component" value="Chromosome 3"/>
</dbReference>
<gene>
    <name evidence="2" type="primary">LOC107223175</name>
</gene>
<dbReference type="Pfam" id="PF09778">
    <property type="entry name" value="Guanylate_cyc_2"/>
    <property type="match status" value="1"/>
</dbReference>
<protein>
    <submittedName>
        <fullName evidence="2">Protein GUCD1 isoform X2</fullName>
    </submittedName>
</protein>
<dbReference type="GeneID" id="107223175"/>
<dbReference type="PANTHER" id="PTHR31400">
    <property type="entry name" value="GUANYLYL CYCLASE DOMAIN CONTAINING PROTEIN 1 GUCD1"/>
    <property type="match status" value="1"/>
</dbReference>
<accession>A0ABM3FN36</accession>
<evidence type="ECO:0000313" key="1">
    <source>
        <dbReference type="Proteomes" id="UP000829291"/>
    </source>
</evidence>
<name>A0ABM3FN36_NEOLC</name>
<organism evidence="1 2">
    <name type="scientific">Neodiprion lecontei</name>
    <name type="common">Redheaded pine sawfly</name>
    <dbReference type="NCBI Taxonomy" id="441921"/>
    <lineage>
        <taxon>Eukaryota</taxon>
        <taxon>Metazoa</taxon>
        <taxon>Ecdysozoa</taxon>
        <taxon>Arthropoda</taxon>
        <taxon>Hexapoda</taxon>
        <taxon>Insecta</taxon>
        <taxon>Pterygota</taxon>
        <taxon>Neoptera</taxon>
        <taxon>Endopterygota</taxon>
        <taxon>Hymenoptera</taxon>
        <taxon>Tenthredinoidea</taxon>
        <taxon>Diprionidae</taxon>
        <taxon>Diprioninae</taxon>
        <taxon>Neodiprion</taxon>
    </lineage>
</organism>